<organism evidence="2 3">
    <name type="scientific">Dreissena polymorpha</name>
    <name type="common">Zebra mussel</name>
    <name type="synonym">Mytilus polymorpha</name>
    <dbReference type="NCBI Taxonomy" id="45954"/>
    <lineage>
        <taxon>Eukaryota</taxon>
        <taxon>Metazoa</taxon>
        <taxon>Spiralia</taxon>
        <taxon>Lophotrochozoa</taxon>
        <taxon>Mollusca</taxon>
        <taxon>Bivalvia</taxon>
        <taxon>Autobranchia</taxon>
        <taxon>Heteroconchia</taxon>
        <taxon>Euheterodonta</taxon>
        <taxon>Imparidentia</taxon>
        <taxon>Neoheterodontei</taxon>
        <taxon>Myida</taxon>
        <taxon>Dreissenoidea</taxon>
        <taxon>Dreissenidae</taxon>
        <taxon>Dreissena</taxon>
    </lineage>
</organism>
<dbReference type="Proteomes" id="UP000828390">
    <property type="component" value="Unassembled WGS sequence"/>
</dbReference>
<reference evidence="2" key="1">
    <citation type="journal article" date="2019" name="bioRxiv">
        <title>The Genome of the Zebra Mussel, Dreissena polymorpha: A Resource for Invasive Species Research.</title>
        <authorList>
            <person name="McCartney M.A."/>
            <person name="Auch B."/>
            <person name="Kono T."/>
            <person name="Mallez S."/>
            <person name="Zhang Y."/>
            <person name="Obille A."/>
            <person name="Becker A."/>
            <person name="Abrahante J.E."/>
            <person name="Garbe J."/>
            <person name="Badalamenti J.P."/>
            <person name="Herman A."/>
            <person name="Mangelson H."/>
            <person name="Liachko I."/>
            <person name="Sullivan S."/>
            <person name="Sone E.D."/>
            <person name="Koren S."/>
            <person name="Silverstein K.A.T."/>
            <person name="Beckman K.B."/>
            <person name="Gohl D.M."/>
        </authorList>
    </citation>
    <scope>NUCLEOTIDE SEQUENCE</scope>
    <source>
        <strain evidence="2">Duluth1</strain>
        <tissue evidence="2">Whole animal</tissue>
    </source>
</reference>
<evidence type="ECO:0000256" key="1">
    <source>
        <dbReference type="SAM" id="MobiDB-lite"/>
    </source>
</evidence>
<name>A0A9D4N9V9_DREPO</name>
<accession>A0A9D4N9V9</accession>
<reference evidence="2" key="2">
    <citation type="submission" date="2020-11" db="EMBL/GenBank/DDBJ databases">
        <authorList>
            <person name="McCartney M.A."/>
            <person name="Auch B."/>
            <person name="Kono T."/>
            <person name="Mallez S."/>
            <person name="Becker A."/>
            <person name="Gohl D.M."/>
            <person name="Silverstein K.A.T."/>
            <person name="Koren S."/>
            <person name="Bechman K.B."/>
            <person name="Herman A."/>
            <person name="Abrahante J.E."/>
            <person name="Garbe J."/>
        </authorList>
    </citation>
    <scope>NUCLEOTIDE SEQUENCE</scope>
    <source>
        <strain evidence="2">Duluth1</strain>
        <tissue evidence="2">Whole animal</tissue>
    </source>
</reference>
<dbReference type="EMBL" id="JAIWYP010000001">
    <property type="protein sequence ID" value="KAH3890618.1"/>
    <property type="molecule type" value="Genomic_DNA"/>
</dbReference>
<sequence length="58" mass="6883">MSRSREGDRSSYVDHRHSGSERDDHRQKRSPEVERSRSFEKSQKSDRQRGICFVSNLC</sequence>
<dbReference type="AlphaFoldDB" id="A0A9D4N9V9"/>
<evidence type="ECO:0000313" key="2">
    <source>
        <dbReference type="EMBL" id="KAH3890618.1"/>
    </source>
</evidence>
<keyword evidence="3" id="KW-1185">Reference proteome</keyword>
<comment type="caution">
    <text evidence="2">The sequence shown here is derived from an EMBL/GenBank/DDBJ whole genome shotgun (WGS) entry which is preliminary data.</text>
</comment>
<proteinExistence type="predicted"/>
<gene>
    <name evidence="2" type="ORF">DPMN_014703</name>
</gene>
<evidence type="ECO:0000313" key="3">
    <source>
        <dbReference type="Proteomes" id="UP000828390"/>
    </source>
</evidence>
<protein>
    <submittedName>
        <fullName evidence="2">Uncharacterized protein</fullName>
    </submittedName>
</protein>
<feature type="region of interest" description="Disordered" evidence="1">
    <location>
        <begin position="1"/>
        <end position="49"/>
    </location>
</feature>